<feature type="transmembrane region" description="Helical" evidence="1">
    <location>
        <begin position="216"/>
        <end position="237"/>
    </location>
</feature>
<evidence type="ECO:0000256" key="1">
    <source>
        <dbReference type="SAM" id="Phobius"/>
    </source>
</evidence>
<proteinExistence type="predicted"/>
<protein>
    <recommendedName>
        <fullName evidence="4">DUF4239 domain-containing protein</fullName>
    </recommendedName>
</protein>
<keyword evidence="1" id="KW-0812">Transmembrane</keyword>
<name>A0A919BBR4_STRFL</name>
<reference evidence="2" key="2">
    <citation type="submission" date="2020-09" db="EMBL/GenBank/DDBJ databases">
        <authorList>
            <person name="Sun Q."/>
            <person name="Ohkuma M."/>
        </authorList>
    </citation>
    <scope>NUCLEOTIDE SEQUENCE</scope>
    <source>
        <strain evidence="2">JCM 4122</strain>
    </source>
</reference>
<keyword evidence="1" id="KW-1133">Transmembrane helix</keyword>
<gene>
    <name evidence="2" type="ORF">GCM10017667_04090</name>
</gene>
<evidence type="ECO:0000313" key="2">
    <source>
        <dbReference type="EMBL" id="GHF79782.1"/>
    </source>
</evidence>
<organism evidence="2 3">
    <name type="scientific">Streptomyces filamentosus</name>
    <name type="common">Streptomyces roseosporus</name>
    <dbReference type="NCBI Taxonomy" id="67294"/>
    <lineage>
        <taxon>Bacteria</taxon>
        <taxon>Bacillati</taxon>
        <taxon>Actinomycetota</taxon>
        <taxon>Actinomycetes</taxon>
        <taxon>Kitasatosporales</taxon>
        <taxon>Streptomycetaceae</taxon>
        <taxon>Streptomyces</taxon>
    </lineage>
</organism>
<feature type="transmembrane region" description="Helical" evidence="1">
    <location>
        <begin position="244"/>
        <end position="264"/>
    </location>
</feature>
<feature type="transmembrane region" description="Helical" evidence="1">
    <location>
        <begin position="39"/>
        <end position="60"/>
    </location>
</feature>
<sequence length="290" mass="31340">MHSSRAPGACASGAVRRRCAGCLDSAPMSLWLLNHLSSFSLALLLVGGTVVLAVTGSVLLRRRHPSLAGGEHNDMVGVTLGMFGAIYGIILAFVIVTLWTQLESTQTIVAAEATDAALIARDAAAFPPEVRSGLDAALSDYVHAVVEQQWPLMREGRPQYGATERSLVAAFEVLQTYDPKTPREEVFYEEAVSHLNDVAAQRRARITMAEQELPPLLQVLAFGGALVLVPLTFLYGMRRLRIQLLFVASVAALIGFSLLLVLVLDRPFSGELSVSPAPYKEGALARYWTP</sequence>
<dbReference type="AlphaFoldDB" id="A0A919BBR4"/>
<dbReference type="EMBL" id="BNBE01000001">
    <property type="protein sequence ID" value="GHF79782.1"/>
    <property type="molecule type" value="Genomic_DNA"/>
</dbReference>
<evidence type="ECO:0000313" key="3">
    <source>
        <dbReference type="Proteomes" id="UP000632849"/>
    </source>
</evidence>
<evidence type="ECO:0008006" key="4">
    <source>
        <dbReference type="Google" id="ProtNLM"/>
    </source>
</evidence>
<accession>A0A919BBR4</accession>
<feature type="transmembrane region" description="Helical" evidence="1">
    <location>
        <begin position="80"/>
        <end position="99"/>
    </location>
</feature>
<reference evidence="2" key="1">
    <citation type="journal article" date="2014" name="Int. J. Syst. Evol. Microbiol.">
        <title>Complete genome sequence of Corynebacterium casei LMG S-19264T (=DSM 44701T), isolated from a smear-ripened cheese.</title>
        <authorList>
            <consortium name="US DOE Joint Genome Institute (JGI-PGF)"/>
            <person name="Walter F."/>
            <person name="Albersmeier A."/>
            <person name="Kalinowski J."/>
            <person name="Ruckert C."/>
        </authorList>
    </citation>
    <scope>NUCLEOTIDE SEQUENCE</scope>
    <source>
        <strain evidence="2">JCM 4122</strain>
    </source>
</reference>
<comment type="caution">
    <text evidence="2">The sequence shown here is derived from an EMBL/GenBank/DDBJ whole genome shotgun (WGS) entry which is preliminary data.</text>
</comment>
<dbReference type="InterPro" id="IPR025333">
    <property type="entry name" value="DUF4239"/>
</dbReference>
<dbReference type="Proteomes" id="UP000632849">
    <property type="component" value="Unassembled WGS sequence"/>
</dbReference>
<keyword evidence="3" id="KW-1185">Reference proteome</keyword>
<dbReference type="Pfam" id="PF14023">
    <property type="entry name" value="Bestrophin-like"/>
    <property type="match status" value="1"/>
</dbReference>
<keyword evidence="1" id="KW-0472">Membrane</keyword>